<protein>
    <recommendedName>
        <fullName evidence="4">Haloacid dehalogenase-like hydrolase</fullName>
    </recommendedName>
</protein>
<evidence type="ECO:0008006" key="4">
    <source>
        <dbReference type="Google" id="ProtNLM"/>
    </source>
</evidence>
<evidence type="ECO:0000313" key="3">
    <source>
        <dbReference type="Proteomes" id="UP000638648"/>
    </source>
</evidence>
<feature type="compositionally biased region" description="Low complexity" evidence="1">
    <location>
        <begin position="142"/>
        <end position="159"/>
    </location>
</feature>
<dbReference type="EMBL" id="JADBEM010000001">
    <property type="protein sequence ID" value="MBE1607846.1"/>
    <property type="molecule type" value="Genomic_DNA"/>
</dbReference>
<name>A0A927RK35_9ACTN</name>
<dbReference type="Proteomes" id="UP000638648">
    <property type="component" value="Unassembled WGS sequence"/>
</dbReference>
<dbReference type="AlphaFoldDB" id="A0A927RK35"/>
<gene>
    <name evidence="2" type="ORF">HEB94_004694</name>
</gene>
<reference evidence="2" key="1">
    <citation type="submission" date="2020-10" db="EMBL/GenBank/DDBJ databases">
        <title>Sequencing the genomes of 1000 actinobacteria strains.</title>
        <authorList>
            <person name="Klenk H.-P."/>
        </authorList>
    </citation>
    <scope>NUCLEOTIDE SEQUENCE</scope>
    <source>
        <strain evidence="2">DSM 45354</strain>
    </source>
</reference>
<proteinExistence type="predicted"/>
<dbReference type="InterPro" id="IPR023214">
    <property type="entry name" value="HAD_sf"/>
</dbReference>
<comment type="caution">
    <text evidence="2">The sequence shown here is derived from an EMBL/GenBank/DDBJ whole genome shotgun (WGS) entry which is preliminary data.</text>
</comment>
<accession>A0A927RK35</accession>
<feature type="region of interest" description="Disordered" evidence="1">
    <location>
        <begin position="112"/>
        <end position="183"/>
    </location>
</feature>
<evidence type="ECO:0000313" key="2">
    <source>
        <dbReference type="EMBL" id="MBE1607846.1"/>
    </source>
</evidence>
<sequence length="183" mass="20121">MSATPFLFFDGDGTLWDFEGVLRHALGIVLGEIRRLRPSPVSDALSVETLTADRNAVAAERRGSRTTLAEIRRAGLDRTLARCGAPDPDLAAHLYTLFMRHRFDDIEVYPDVPPSTPSRRRIGWVSSPTATPIRSAADSAGASRWSSSPRTTASPSRTAGSTTWPRGRWPLRAGRRPGQPSRW</sequence>
<evidence type="ECO:0000256" key="1">
    <source>
        <dbReference type="SAM" id="MobiDB-lite"/>
    </source>
</evidence>
<keyword evidence="3" id="KW-1185">Reference proteome</keyword>
<dbReference type="Gene3D" id="3.40.50.1000">
    <property type="entry name" value="HAD superfamily/HAD-like"/>
    <property type="match status" value="1"/>
</dbReference>
<dbReference type="InterPro" id="IPR036412">
    <property type="entry name" value="HAD-like_sf"/>
</dbReference>
<dbReference type="SUPFAM" id="SSF56784">
    <property type="entry name" value="HAD-like"/>
    <property type="match status" value="1"/>
</dbReference>
<organism evidence="2 3">
    <name type="scientific">Actinopolymorpha pittospori</name>
    <dbReference type="NCBI Taxonomy" id="648752"/>
    <lineage>
        <taxon>Bacteria</taxon>
        <taxon>Bacillati</taxon>
        <taxon>Actinomycetota</taxon>
        <taxon>Actinomycetes</taxon>
        <taxon>Propionibacteriales</taxon>
        <taxon>Actinopolymorphaceae</taxon>
        <taxon>Actinopolymorpha</taxon>
    </lineage>
</organism>
<dbReference type="Gene3D" id="1.20.120.1600">
    <property type="match status" value="1"/>
</dbReference>